<comment type="caution">
    <text evidence="1">The sequence shown here is derived from an EMBL/GenBank/DDBJ whole genome shotgun (WGS) entry which is preliminary data.</text>
</comment>
<dbReference type="EMBL" id="JAABLP010000001">
    <property type="protein sequence ID" value="NBN62783.1"/>
    <property type="molecule type" value="Genomic_DNA"/>
</dbReference>
<dbReference type="Pfam" id="PF09684">
    <property type="entry name" value="Tail_P2_I"/>
    <property type="match status" value="1"/>
</dbReference>
<keyword evidence="2" id="KW-1185">Reference proteome</keyword>
<accession>A0ABW9ZD69</accession>
<evidence type="ECO:0000313" key="2">
    <source>
        <dbReference type="Proteomes" id="UP000541347"/>
    </source>
</evidence>
<name>A0ABW9ZD69_9HYPH</name>
<reference evidence="1 2" key="1">
    <citation type="submission" date="2020-01" db="EMBL/GenBank/DDBJ databases">
        <authorList>
            <person name="Peng S.Y."/>
            <person name="Li J."/>
            <person name="Wang M."/>
            <person name="Wang L."/>
            <person name="Wang C.Q."/>
            <person name="Wang J.R."/>
        </authorList>
    </citation>
    <scope>NUCLEOTIDE SEQUENCE [LARGE SCALE GENOMIC DNA]</scope>
    <source>
        <strain evidence="1 2">XCT-34</strain>
    </source>
</reference>
<organism evidence="1 2">
    <name type="scientific">Pannonibacter tanglangensis</name>
    <dbReference type="NCBI Taxonomy" id="2750084"/>
    <lineage>
        <taxon>Bacteria</taxon>
        <taxon>Pseudomonadati</taxon>
        <taxon>Pseudomonadota</taxon>
        <taxon>Alphaproteobacteria</taxon>
        <taxon>Hyphomicrobiales</taxon>
        <taxon>Stappiaceae</taxon>
        <taxon>Pannonibacter</taxon>
    </lineage>
</organism>
<dbReference type="RefSeq" id="WP_161674022.1">
    <property type="nucleotide sequence ID" value="NZ_JAABLP010000001.1"/>
</dbReference>
<proteinExistence type="predicted"/>
<dbReference type="InterPro" id="IPR006521">
    <property type="entry name" value="Tail_protein_I"/>
</dbReference>
<sequence>MTHRARDLLPASSDPFERAALQAMIDDLPVPLQRCLDPDTCPAEFLPFLAHANSVDLWSDDWSEERKRQVIREWPDLAARIGTLSAIRQALRYVDAELVDVMVPPARFVVGSLDDAGIAAWKARLPQLRIYNRVRSAPKVGTPWRRFVVGRTAVVPEVAWAYAGEEGVLYDPATDTETSLRSVDLRRVRRDTVETTQRVAIIPGRASKRAPVVGRMILGRSILGAFRQTTVVSWTEVEQGVELSTEGRVVVAGGGWSPINPFWEEIPVRTPKRGQHVIGRFIVGRSTVTRQKAELSYFRRLYLSNPNLVMPGTRSFGRAVIGRTPIQQPSHQARLLIELKQRRTRRGFVVGRSTYRSATIRTLDDRAMQLALTVLRIVKAPDERHLVDFATRRRVTFGDAVLLDGAVTFGTYVDRRKL</sequence>
<protein>
    <submittedName>
        <fullName evidence="1">Phage tail protein I</fullName>
    </submittedName>
</protein>
<dbReference type="Proteomes" id="UP000541347">
    <property type="component" value="Unassembled WGS sequence"/>
</dbReference>
<evidence type="ECO:0000313" key="1">
    <source>
        <dbReference type="EMBL" id="NBN62783.1"/>
    </source>
</evidence>
<gene>
    <name evidence="1" type="ORF">GWI71_03730</name>
</gene>
<dbReference type="NCBIfam" id="TIGR01634">
    <property type="entry name" value="tail_P2_I"/>
    <property type="match status" value="1"/>
</dbReference>